<protein>
    <submittedName>
        <fullName evidence="2">Uncharacterized protein</fullName>
    </submittedName>
</protein>
<keyword evidence="3" id="KW-1185">Reference proteome</keyword>
<dbReference type="PATRIC" id="fig|1177154.3.peg.1724"/>
<organism evidence="2 3">
    <name type="scientific">Alcanivorax nanhaiticus</name>
    <dbReference type="NCBI Taxonomy" id="1177154"/>
    <lineage>
        <taxon>Bacteria</taxon>
        <taxon>Pseudomonadati</taxon>
        <taxon>Pseudomonadota</taxon>
        <taxon>Gammaproteobacteria</taxon>
        <taxon>Oceanospirillales</taxon>
        <taxon>Alcanivoracaceae</taxon>
        <taxon>Alcanivorax</taxon>
    </lineage>
</organism>
<name>A0A095URV9_9GAMM</name>
<keyword evidence="1" id="KW-0812">Transmembrane</keyword>
<reference evidence="2 3" key="1">
    <citation type="submission" date="2012-09" db="EMBL/GenBank/DDBJ databases">
        <title>Genome Sequence of alkane-degrading Bacterium Alcanivorax sp. 19-m-6.</title>
        <authorList>
            <person name="Lai Q."/>
            <person name="Shao Z."/>
        </authorList>
    </citation>
    <scope>NUCLEOTIDE SEQUENCE [LARGE SCALE GENOMIC DNA]</scope>
    <source>
        <strain evidence="2 3">19-m-6</strain>
    </source>
</reference>
<evidence type="ECO:0000313" key="3">
    <source>
        <dbReference type="Proteomes" id="UP000029444"/>
    </source>
</evidence>
<comment type="caution">
    <text evidence="2">The sequence shown here is derived from an EMBL/GenBank/DDBJ whole genome shotgun (WGS) entry which is preliminary data.</text>
</comment>
<keyword evidence="1" id="KW-0472">Membrane</keyword>
<accession>A0A095URV9</accession>
<dbReference type="Proteomes" id="UP000029444">
    <property type="component" value="Unassembled WGS sequence"/>
</dbReference>
<proteinExistence type="predicted"/>
<dbReference type="RefSeq" id="WP_035232199.1">
    <property type="nucleotide sequence ID" value="NZ_ARXV01000005.1"/>
</dbReference>
<feature type="transmembrane region" description="Helical" evidence="1">
    <location>
        <begin position="15"/>
        <end position="33"/>
    </location>
</feature>
<gene>
    <name evidence="2" type="ORF">Y5S_01694</name>
</gene>
<feature type="transmembrane region" description="Helical" evidence="1">
    <location>
        <begin position="45"/>
        <end position="67"/>
    </location>
</feature>
<dbReference type="EMBL" id="ARXV01000005">
    <property type="protein sequence ID" value="KGD65260.1"/>
    <property type="molecule type" value="Genomic_DNA"/>
</dbReference>
<evidence type="ECO:0000313" key="2">
    <source>
        <dbReference type="EMBL" id="KGD65260.1"/>
    </source>
</evidence>
<evidence type="ECO:0000256" key="1">
    <source>
        <dbReference type="SAM" id="Phobius"/>
    </source>
</evidence>
<dbReference type="AlphaFoldDB" id="A0A095URV9"/>
<keyword evidence="1" id="KW-1133">Transmembrane helix</keyword>
<dbReference type="OrthoDB" id="6079661at2"/>
<sequence>MQGFSDLLYTVGDHPWLGIPFLYALVFAMLLWTGRIRHPAAINMIAIGLILPCINLGMIAAGIMLSADKLQFAMHGLMPF</sequence>